<dbReference type="STRING" id="1045558.SAMN05216175_101575"/>
<organism evidence="10 11">
    <name type="scientific">Neptunomonas qingdaonensis</name>
    <dbReference type="NCBI Taxonomy" id="1045558"/>
    <lineage>
        <taxon>Bacteria</taxon>
        <taxon>Pseudomonadati</taxon>
        <taxon>Pseudomonadota</taxon>
        <taxon>Gammaproteobacteria</taxon>
        <taxon>Oceanospirillales</taxon>
        <taxon>Oceanospirillaceae</taxon>
        <taxon>Neptunomonas</taxon>
    </lineage>
</organism>
<dbReference type="Pfam" id="PF13185">
    <property type="entry name" value="GAF_2"/>
    <property type="match status" value="1"/>
</dbReference>
<dbReference type="EMBL" id="FOOU01000001">
    <property type="protein sequence ID" value="SFF89527.1"/>
    <property type="molecule type" value="Genomic_DNA"/>
</dbReference>
<feature type="domain" description="GGDEF" evidence="9">
    <location>
        <begin position="851"/>
        <end position="984"/>
    </location>
</feature>
<keyword evidence="5" id="KW-0472">Membrane</keyword>
<dbReference type="PANTHER" id="PTHR44757">
    <property type="entry name" value="DIGUANYLATE CYCLASE DGCP"/>
    <property type="match status" value="1"/>
</dbReference>
<dbReference type="GO" id="GO:0071111">
    <property type="term" value="F:cyclic-guanylate-specific phosphodiesterase activity"/>
    <property type="evidence" value="ECO:0007669"/>
    <property type="project" value="UniProtKB-EC"/>
</dbReference>
<dbReference type="InterPro" id="IPR003018">
    <property type="entry name" value="GAF"/>
</dbReference>
<keyword evidence="5" id="KW-1133">Transmembrane helix</keyword>
<name>A0A1I2MIZ9_9GAMM</name>
<dbReference type="Pfam" id="PF08448">
    <property type="entry name" value="PAS_4"/>
    <property type="match status" value="1"/>
</dbReference>
<feature type="domain" description="EAL" evidence="8">
    <location>
        <begin position="993"/>
        <end position="1247"/>
    </location>
</feature>
<dbReference type="Pfam" id="PF13426">
    <property type="entry name" value="PAS_9"/>
    <property type="match status" value="1"/>
</dbReference>
<dbReference type="InterPro" id="IPR001610">
    <property type="entry name" value="PAC"/>
</dbReference>
<dbReference type="InterPro" id="IPR000014">
    <property type="entry name" value="PAS"/>
</dbReference>
<dbReference type="SMART" id="SM00267">
    <property type="entry name" value="GGDEF"/>
    <property type="match status" value="1"/>
</dbReference>
<sequence>MILASFYMVLKKIFATECWRYSVFFCLLLALFPALAKAESRSESGAEFKSESGYGHSVLLLNSYHQGFSWSDGIYKGFSERIEPAGVSIDLQVEYLDTKRYTADEMFPLMAMLLARKGTKHFDAIVVTDNNALSFLMKYRQSHFAGIPVVFVGINAFSQEMIGADKLITGIVESAAPDANFQLLLEMHPDLTEVVLLSDATPTGLAEQLHFSQEAAKYASRFSVRSISDWSLPELKAELTALDRGSVIFRLPLHRDRTGLSMSLQESISFLLENSSVPIYSAWDTAIAEGLVGGYVATSTLQGAAAADYLLDILKGSAISELPIVHEPPAEPVFNLDAVERFAIDQALIPQGSVTLNATPVAALSAYMIIAIVFLVVVLAAAIFQWCRKKRELLSLSDEFGQVVDETLLLRTLMDSNPDHIYAKDVNGRYLDCNQSFAKLLGRPRDEIIGQRVEDFFKETNVNLTNEQDALVFEQNEVVVKNIWIRRNDGADQLIECIKAPLRSVEGKVIGLLAVNRDITSRYFENALLTQNTHVLDMLIRGASLNNIFAEIVRGIESVYVNSMCSISLLDKDKKNLMHGAAPSLPAFFTDEIEGLAIGEGAGSCGIAATSGKLVIVDDIQSHPCWNSFKELAARANLASCWSQPIFGSTQEILGTFAIYHPYPLAPNNDHIAMMEQASQLVSLALERKQVEGDLQKLSRAVEQSPTMVLITDEKGEIEYVNEEFTDVTGYSLDEIKGQTPSILNAGETEPDFYADMWKVILSGHDWHGEIRNKTKSGQPYWSMLSISPILDDEQKITHFIGVSEDISTKKKTLEQIEQLAFYDPLTRLGNRRLFKEQLAVELKKALRNNTIFALFYLDLDDFKQINDTLGHDVGDALLQTIADRLRSALRNSDLIARIGGDEFIVMLPDVSGSAEVGLVATKVLQAISKPMILNGGEVKATVSVGITMAPTDGDDWAVLMKNADLAMYRAKRLGRNNFQFFTGEMNDEVVNRASMEKQLRSALQNHEFCIHYQPQWTIMGELQPICFEALVRWDHPERGRVSPAEFIPIAEELGLIVELGEWVLNEACRQGRQLLDSGHSIRMAVNLSMRQFFDPQLLSKIKAALEKYDFPAALLELEITESMIMEEVDVVVDTLHQLKHLGVALAIDDFGTGYSSLSYLKRLPFDHLKVDGSFVRDIPHDKNDMEITSAVIAMAHKLGLKVIAEGIETHEQLAFLRENDCEMGQGYLLTRPAPLEEIIKFLDVEMDSHDD</sequence>
<gene>
    <name evidence="10" type="ORF">SAMN05216175_101575</name>
</gene>
<dbReference type="InterPro" id="IPR029787">
    <property type="entry name" value="Nucleotide_cyclase"/>
</dbReference>
<evidence type="ECO:0000259" key="8">
    <source>
        <dbReference type="PROSITE" id="PS50883"/>
    </source>
</evidence>
<dbReference type="CDD" id="cd01949">
    <property type="entry name" value="GGDEF"/>
    <property type="match status" value="1"/>
</dbReference>
<dbReference type="SMART" id="SM00091">
    <property type="entry name" value="PAS"/>
    <property type="match status" value="2"/>
</dbReference>
<dbReference type="SMART" id="SM00052">
    <property type="entry name" value="EAL"/>
    <property type="match status" value="1"/>
</dbReference>
<feature type="domain" description="PAC" evidence="7">
    <location>
        <begin position="474"/>
        <end position="531"/>
    </location>
</feature>
<proteinExistence type="predicted"/>
<evidence type="ECO:0000259" key="7">
    <source>
        <dbReference type="PROSITE" id="PS50113"/>
    </source>
</evidence>
<dbReference type="InterPro" id="IPR000160">
    <property type="entry name" value="GGDEF_dom"/>
</dbReference>
<dbReference type="InterPro" id="IPR052155">
    <property type="entry name" value="Biofilm_reg_signaling"/>
</dbReference>
<dbReference type="FunFam" id="3.20.20.450:FF:000001">
    <property type="entry name" value="Cyclic di-GMP phosphodiesterase yahA"/>
    <property type="match status" value="1"/>
</dbReference>
<accession>A0A1I2MIZ9</accession>
<dbReference type="InterPro" id="IPR035965">
    <property type="entry name" value="PAS-like_dom_sf"/>
</dbReference>
<dbReference type="SUPFAM" id="SSF55781">
    <property type="entry name" value="GAF domain-like"/>
    <property type="match status" value="1"/>
</dbReference>
<feature type="transmembrane region" description="Helical" evidence="5">
    <location>
        <begin position="364"/>
        <end position="384"/>
    </location>
</feature>
<evidence type="ECO:0000256" key="4">
    <source>
        <dbReference type="ARBA" id="ARBA00051114"/>
    </source>
</evidence>
<dbReference type="NCBIfam" id="TIGR00229">
    <property type="entry name" value="sensory_box"/>
    <property type="match status" value="2"/>
</dbReference>
<dbReference type="InterPro" id="IPR001633">
    <property type="entry name" value="EAL_dom"/>
</dbReference>
<reference evidence="11" key="1">
    <citation type="submission" date="2016-10" db="EMBL/GenBank/DDBJ databases">
        <authorList>
            <person name="Varghese N."/>
            <person name="Submissions S."/>
        </authorList>
    </citation>
    <scope>NUCLEOTIDE SEQUENCE [LARGE SCALE GENOMIC DNA]</scope>
    <source>
        <strain evidence="11">CGMCC 1.10971</strain>
    </source>
</reference>
<feature type="domain" description="PAC" evidence="7">
    <location>
        <begin position="767"/>
        <end position="819"/>
    </location>
</feature>
<comment type="catalytic activity">
    <reaction evidence="4">
        <text>3',3'-c-di-GMP + H2O = 5'-phosphoguanylyl(3'-&gt;5')guanosine + H(+)</text>
        <dbReference type="Rhea" id="RHEA:24902"/>
        <dbReference type="ChEBI" id="CHEBI:15377"/>
        <dbReference type="ChEBI" id="CHEBI:15378"/>
        <dbReference type="ChEBI" id="CHEBI:58754"/>
        <dbReference type="ChEBI" id="CHEBI:58805"/>
        <dbReference type="EC" id="3.1.4.52"/>
    </reaction>
    <physiologicalReaction direction="left-to-right" evidence="4">
        <dbReference type="Rhea" id="RHEA:24903"/>
    </physiologicalReaction>
</comment>
<dbReference type="Proteomes" id="UP000198623">
    <property type="component" value="Unassembled WGS sequence"/>
</dbReference>
<keyword evidence="3" id="KW-0973">c-di-GMP</keyword>
<dbReference type="OrthoDB" id="8416215at2"/>
<dbReference type="SMART" id="SM00065">
    <property type="entry name" value="GAF"/>
    <property type="match status" value="1"/>
</dbReference>
<dbReference type="Pfam" id="PF00990">
    <property type="entry name" value="GGDEF"/>
    <property type="match status" value="1"/>
</dbReference>
<dbReference type="PROSITE" id="PS50113">
    <property type="entry name" value="PAC"/>
    <property type="match status" value="2"/>
</dbReference>
<feature type="domain" description="PAS" evidence="6">
    <location>
        <begin position="694"/>
        <end position="740"/>
    </location>
</feature>
<dbReference type="CDD" id="cd00130">
    <property type="entry name" value="PAS"/>
    <property type="match status" value="2"/>
</dbReference>
<evidence type="ECO:0000256" key="2">
    <source>
        <dbReference type="ARBA" id="ARBA00012282"/>
    </source>
</evidence>
<dbReference type="SUPFAM" id="SSF55073">
    <property type="entry name" value="Nucleotide cyclase"/>
    <property type="match status" value="1"/>
</dbReference>
<dbReference type="PROSITE" id="PS50112">
    <property type="entry name" value="PAS"/>
    <property type="match status" value="2"/>
</dbReference>
<dbReference type="Gene3D" id="3.30.450.40">
    <property type="match status" value="1"/>
</dbReference>
<comment type="cofactor">
    <cofactor evidence="1">
        <name>Mg(2+)</name>
        <dbReference type="ChEBI" id="CHEBI:18420"/>
    </cofactor>
</comment>
<dbReference type="GO" id="GO:0071732">
    <property type="term" value="P:cellular response to nitric oxide"/>
    <property type="evidence" value="ECO:0007669"/>
    <property type="project" value="UniProtKB-ARBA"/>
</dbReference>
<dbReference type="PROSITE" id="PS50887">
    <property type="entry name" value="GGDEF"/>
    <property type="match status" value="1"/>
</dbReference>
<dbReference type="EC" id="3.1.4.52" evidence="2"/>
<dbReference type="SUPFAM" id="SSF141868">
    <property type="entry name" value="EAL domain-like"/>
    <property type="match status" value="1"/>
</dbReference>
<dbReference type="SUPFAM" id="SSF55785">
    <property type="entry name" value="PYP-like sensor domain (PAS domain)"/>
    <property type="match status" value="2"/>
</dbReference>
<dbReference type="AlphaFoldDB" id="A0A1I2MIZ9"/>
<dbReference type="InterPro" id="IPR029016">
    <property type="entry name" value="GAF-like_dom_sf"/>
</dbReference>
<dbReference type="InterPro" id="IPR013656">
    <property type="entry name" value="PAS_4"/>
</dbReference>
<dbReference type="Gene3D" id="3.30.70.270">
    <property type="match status" value="1"/>
</dbReference>
<keyword evidence="11" id="KW-1185">Reference proteome</keyword>
<evidence type="ECO:0000256" key="3">
    <source>
        <dbReference type="ARBA" id="ARBA00022636"/>
    </source>
</evidence>
<dbReference type="PANTHER" id="PTHR44757:SF2">
    <property type="entry name" value="BIOFILM ARCHITECTURE MAINTENANCE PROTEIN MBAA"/>
    <property type="match status" value="1"/>
</dbReference>
<dbReference type="SMART" id="SM00086">
    <property type="entry name" value="PAC"/>
    <property type="match status" value="2"/>
</dbReference>
<dbReference type="CDD" id="cd01948">
    <property type="entry name" value="EAL"/>
    <property type="match status" value="1"/>
</dbReference>
<dbReference type="NCBIfam" id="TIGR00254">
    <property type="entry name" value="GGDEF"/>
    <property type="match status" value="1"/>
</dbReference>
<evidence type="ECO:0000256" key="1">
    <source>
        <dbReference type="ARBA" id="ARBA00001946"/>
    </source>
</evidence>
<dbReference type="InterPro" id="IPR043128">
    <property type="entry name" value="Rev_trsase/Diguanyl_cyclase"/>
</dbReference>
<protein>
    <recommendedName>
        <fullName evidence="2">cyclic-guanylate-specific phosphodiesterase</fullName>
        <ecNumber evidence="2">3.1.4.52</ecNumber>
    </recommendedName>
</protein>
<feature type="domain" description="PAS" evidence="6">
    <location>
        <begin position="406"/>
        <end position="476"/>
    </location>
</feature>
<dbReference type="Gene3D" id="3.20.20.450">
    <property type="entry name" value="EAL domain"/>
    <property type="match status" value="1"/>
</dbReference>
<evidence type="ECO:0000256" key="5">
    <source>
        <dbReference type="SAM" id="Phobius"/>
    </source>
</evidence>
<dbReference type="Pfam" id="PF00563">
    <property type="entry name" value="EAL"/>
    <property type="match status" value="1"/>
</dbReference>
<evidence type="ECO:0000313" key="10">
    <source>
        <dbReference type="EMBL" id="SFF89527.1"/>
    </source>
</evidence>
<evidence type="ECO:0000259" key="6">
    <source>
        <dbReference type="PROSITE" id="PS50112"/>
    </source>
</evidence>
<dbReference type="RefSeq" id="WP_090724069.1">
    <property type="nucleotide sequence ID" value="NZ_FOOU01000001.1"/>
</dbReference>
<dbReference type="FunFam" id="3.30.70.270:FF:000001">
    <property type="entry name" value="Diguanylate cyclase domain protein"/>
    <property type="match status" value="1"/>
</dbReference>
<dbReference type="InterPro" id="IPR035919">
    <property type="entry name" value="EAL_sf"/>
</dbReference>
<keyword evidence="5" id="KW-0812">Transmembrane</keyword>
<evidence type="ECO:0000313" key="11">
    <source>
        <dbReference type="Proteomes" id="UP000198623"/>
    </source>
</evidence>
<dbReference type="Gene3D" id="3.40.50.2300">
    <property type="match status" value="2"/>
</dbReference>
<dbReference type="Gene3D" id="3.30.450.20">
    <property type="entry name" value="PAS domain"/>
    <property type="match status" value="2"/>
</dbReference>
<evidence type="ECO:0000259" key="9">
    <source>
        <dbReference type="PROSITE" id="PS50887"/>
    </source>
</evidence>
<dbReference type="PROSITE" id="PS50883">
    <property type="entry name" value="EAL"/>
    <property type="match status" value="1"/>
</dbReference>
<dbReference type="InterPro" id="IPR000700">
    <property type="entry name" value="PAS-assoc_C"/>
</dbReference>